<name>A0A9N8ZTE2_9GLOM</name>
<proteinExistence type="predicted"/>
<dbReference type="InterPro" id="IPR036397">
    <property type="entry name" value="RNaseH_sf"/>
</dbReference>
<evidence type="ECO:0000313" key="1">
    <source>
        <dbReference type="EMBL" id="CAG8506156.1"/>
    </source>
</evidence>
<evidence type="ECO:0000313" key="2">
    <source>
        <dbReference type="Proteomes" id="UP000789405"/>
    </source>
</evidence>
<dbReference type="PANTHER" id="PTHR45835">
    <property type="entry name" value="YALI0A06105P"/>
    <property type="match status" value="1"/>
</dbReference>
<dbReference type="EMBL" id="CAJVPY010001077">
    <property type="protein sequence ID" value="CAG8506156.1"/>
    <property type="molecule type" value="Genomic_DNA"/>
</dbReference>
<dbReference type="Gene3D" id="3.30.420.10">
    <property type="entry name" value="Ribonuclease H-like superfamily/Ribonuclease H"/>
    <property type="match status" value="1"/>
</dbReference>
<dbReference type="GO" id="GO:0003676">
    <property type="term" value="F:nucleic acid binding"/>
    <property type="evidence" value="ECO:0007669"/>
    <property type="project" value="InterPro"/>
</dbReference>
<dbReference type="AlphaFoldDB" id="A0A9N8ZTE2"/>
<keyword evidence="2" id="KW-1185">Reference proteome</keyword>
<dbReference type="OrthoDB" id="3689183at2759"/>
<gene>
    <name evidence="1" type="ORF">DERYTH_LOCUS3149</name>
</gene>
<sequence>MAHFITYNKAINAKQTAHLIFKEIIRLYECTINYQQDDWNNLLPLAELSYNNSIHTSTKKAPFFANYGFNSPFRHAHTSKFNSSLSRGQGNAVAAN</sequence>
<protein>
    <submittedName>
        <fullName evidence="1">14489_t:CDS:1</fullName>
    </submittedName>
</protein>
<reference evidence="1" key="1">
    <citation type="submission" date="2021-06" db="EMBL/GenBank/DDBJ databases">
        <authorList>
            <person name="Kallberg Y."/>
            <person name="Tangrot J."/>
            <person name="Rosling A."/>
        </authorList>
    </citation>
    <scope>NUCLEOTIDE SEQUENCE</scope>
    <source>
        <strain evidence="1">MA453B</strain>
    </source>
</reference>
<dbReference type="PANTHER" id="PTHR45835:SF99">
    <property type="entry name" value="CHROMO DOMAIN-CONTAINING PROTEIN-RELATED"/>
    <property type="match status" value="1"/>
</dbReference>
<comment type="caution">
    <text evidence="1">The sequence shown here is derived from an EMBL/GenBank/DDBJ whole genome shotgun (WGS) entry which is preliminary data.</text>
</comment>
<dbReference type="Proteomes" id="UP000789405">
    <property type="component" value="Unassembled WGS sequence"/>
</dbReference>
<organism evidence="1 2">
    <name type="scientific">Dentiscutata erythropus</name>
    <dbReference type="NCBI Taxonomy" id="1348616"/>
    <lineage>
        <taxon>Eukaryota</taxon>
        <taxon>Fungi</taxon>
        <taxon>Fungi incertae sedis</taxon>
        <taxon>Mucoromycota</taxon>
        <taxon>Glomeromycotina</taxon>
        <taxon>Glomeromycetes</taxon>
        <taxon>Diversisporales</taxon>
        <taxon>Gigasporaceae</taxon>
        <taxon>Dentiscutata</taxon>
    </lineage>
</organism>
<accession>A0A9N8ZTE2</accession>